<dbReference type="GO" id="GO:0008270">
    <property type="term" value="F:zinc ion binding"/>
    <property type="evidence" value="ECO:0007669"/>
    <property type="project" value="UniProtKB-UniRule"/>
</dbReference>
<dbReference type="InterPro" id="IPR006026">
    <property type="entry name" value="Peptidase_Metallo"/>
</dbReference>
<keyword evidence="1 2" id="KW-0378">Hydrolase</keyword>
<sequence length="337" mass="38347">MIPSASLLLLLLLGLSQALPLQEEGSAEEEEEVPDGVDITTRILTSNNGTDEILLEGDLLAPKTRNAMMCWSQSCLWKKTSNGLVMIPFTVNSQVPPQNLLRFVPRKNEYDYISRQVLSLNRQGCLYHGIIQHEINHALGFQHEQSRSDRDNYVRINWGTSTHRCLLHPVRQGLHHPIPDPNVQIGQRKGMSYWDIMRINLLYKQSGMFLQSGQNGRQTGAVSQQAGLPLPRHHPARDQPRSGLPARAVQERPRQLRPDKLGEHRPTDGRQLPQGVHQQPEHSYDYSSIMHYGRTAFSIQYGKDSITPIPDPNVQIGQRKGMSYWDIMRINLLYSCK</sequence>
<name>A0A3Q3MVP0_9LABR</name>
<feature type="binding site" evidence="1">
    <location>
        <position position="137"/>
    </location>
    <ligand>
        <name>Zn(2+)</name>
        <dbReference type="ChEBI" id="CHEBI:29105"/>
        <note>catalytic</note>
    </ligand>
</feature>
<keyword evidence="1 2" id="KW-0482">Metalloprotease</keyword>
<reference evidence="5" key="1">
    <citation type="submission" date="2025-08" db="UniProtKB">
        <authorList>
            <consortium name="Ensembl"/>
        </authorList>
    </citation>
    <scope>IDENTIFICATION</scope>
</reference>
<evidence type="ECO:0000313" key="6">
    <source>
        <dbReference type="Proteomes" id="UP000261660"/>
    </source>
</evidence>
<dbReference type="AlphaFoldDB" id="A0A3Q3MVP0"/>
<evidence type="ECO:0000256" key="3">
    <source>
        <dbReference type="SAM" id="MobiDB-lite"/>
    </source>
</evidence>
<keyword evidence="2" id="KW-0732">Signal</keyword>
<dbReference type="Proteomes" id="UP000261660">
    <property type="component" value="Unplaced"/>
</dbReference>
<feature type="region of interest" description="Disordered" evidence="3">
    <location>
        <begin position="213"/>
        <end position="282"/>
    </location>
</feature>
<dbReference type="InParanoid" id="A0A3Q3MVP0"/>
<proteinExistence type="predicted"/>
<dbReference type="InterPro" id="IPR001506">
    <property type="entry name" value="Peptidase_M12A"/>
</dbReference>
<evidence type="ECO:0000256" key="2">
    <source>
        <dbReference type="RuleBase" id="RU361183"/>
    </source>
</evidence>
<dbReference type="EC" id="3.4.24.-" evidence="2"/>
<feature type="compositionally biased region" description="Basic and acidic residues" evidence="3">
    <location>
        <begin position="249"/>
        <end position="268"/>
    </location>
</feature>
<evidence type="ECO:0000259" key="4">
    <source>
        <dbReference type="PROSITE" id="PS51864"/>
    </source>
</evidence>
<dbReference type="GeneTree" id="ENSGT00940000161051"/>
<dbReference type="GO" id="GO:0004222">
    <property type="term" value="F:metalloendopeptidase activity"/>
    <property type="evidence" value="ECO:0007669"/>
    <property type="project" value="UniProtKB-UniRule"/>
</dbReference>
<feature type="binding site" evidence="1">
    <location>
        <position position="133"/>
    </location>
    <ligand>
        <name>Zn(2+)</name>
        <dbReference type="ChEBI" id="CHEBI:29105"/>
        <note>catalytic</note>
    </ligand>
</feature>
<comment type="caution">
    <text evidence="1">Lacks conserved residue(s) required for the propagation of feature annotation.</text>
</comment>
<comment type="cofactor">
    <cofactor evidence="1 2">
        <name>Zn(2+)</name>
        <dbReference type="ChEBI" id="CHEBI:29105"/>
    </cofactor>
    <text evidence="1 2">Binds 1 zinc ion per subunit.</text>
</comment>
<dbReference type="PROSITE" id="PS51864">
    <property type="entry name" value="ASTACIN"/>
    <property type="match status" value="1"/>
</dbReference>
<feature type="chain" id="PRO_5018377759" description="Metalloendopeptidase" evidence="2">
    <location>
        <begin position="19"/>
        <end position="337"/>
    </location>
</feature>
<feature type="compositionally biased region" description="Polar residues" evidence="3">
    <location>
        <begin position="213"/>
        <end position="226"/>
    </location>
</feature>
<feature type="signal peptide" evidence="2">
    <location>
        <begin position="1"/>
        <end position="18"/>
    </location>
</feature>
<dbReference type="Gene3D" id="3.40.390.10">
    <property type="entry name" value="Collagenase (Catalytic Domain)"/>
    <property type="match status" value="2"/>
</dbReference>
<dbReference type="FunCoup" id="A0A3Q3MVP0">
    <property type="interactions" value="188"/>
</dbReference>
<reference evidence="5" key="2">
    <citation type="submission" date="2025-09" db="UniProtKB">
        <authorList>
            <consortium name="Ensembl"/>
        </authorList>
    </citation>
    <scope>IDENTIFICATION</scope>
</reference>
<keyword evidence="6" id="KW-1185">Reference proteome</keyword>
<evidence type="ECO:0000256" key="1">
    <source>
        <dbReference type="PROSITE-ProRule" id="PRU01211"/>
    </source>
</evidence>
<feature type="binding site" evidence="1">
    <location>
        <position position="143"/>
    </location>
    <ligand>
        <name>Zn(2+)</name>
        <dbReference type="ChEBI" id="CHEBI:29105"/>
        <note>catalytic</note>
    </ligand>
</feature>
<dbReference type="GO" id="GO:0006508">
    <property type="term" value="P:proteolysis"/>
    <property type="evidence" value="ECO:0007669"/>
    <property type="project" value="UniProtKB-KW"/>
</dbReference>
<keyword evidence="1 2" id="KW-0479">Metal-binding</keyword>
<feature type="domain" description="Peptidase M12A" evidence="4">
    <location>
        <begin position="115"/>
        <end position="337"/>
    </location>
</feature>
<dbReference type="Pfam" id="PF01400">
    <property type="entry name" value="Astacin"/>
    <property type="match status" value="2"/>
</dbReference>
<dbReference type="PANTHER" id="PTHR10127:SF839">
    <property type="entry name" value="HATCHING ENZYME 1.2-RELATED"/>
    <property type="match status" value="1"/>
</dbReference>
<dbReference type="Ensembl" id="ENSLBET00000026346.1">
    <property type="protein sequence ID" value="ENSLBEP00000025075.1"/>
    <property type="gene ID" value="ENSLBEG00000019140.1"/>
</dbReference>
<protein>
    <recommendedName>
        <fullName evidence="2">Metalloendopeptidase</fullName>
        <ecNumber evidence="2">3.4.24.-</ecNumber>
    </recommendedName>
</protein>
<feature type="active site" evidence="1">
    <location>
        <position position="134"/>
    </location>
</feature>
<organism evidence="5 6">
    <name type="scientific">Labrus bergylta</name>
    <name type="common">ballan wrasse</name>
    <dbReference type="NCBI Taxonomy" id="56723"/>
    <lineage>
        <taxon>Eukaryota</taxon>
        <taxon>Metazoa</taxon>
        <taxon>Chordata</taxon>
        <taxon>Craniata</taxon>
        <taxon>Vertebrata</taxon>
        <taxon>Euteleostomi</taxon>
        <taxon>Actinopterygii</taxon>
        <taxon>Neopterygii</taxon>
        <taxon>Teleostei</taxon>
        <taxon>Neoteleostei</taxon>
        <taxon>Acanthomorphata</taxon>
        <taxon>Eupercaria</taxon>
        <taxon>Labriformes</taxon>
        <taxon>Labridae</taxon>
        <taxon>Labrus</taxon>
    </lineage>
</organism>
<evidence type="ECO:0000313" key="5">
    <source>
        <dbReference type="Ensembl" id="ENSLBEP00000025075.1"/>
    </source>
</evidence>
<dbReference type="STRING" id="56723.ENSLBEP00000025075"/>
<dbReference type="SMART" id="SM00235">
    <property type="entry name" value="ZnMc"/>
    <property type="match status" value="1"/>
</dbReference>
<dbReference type="PRINTS" id="PR00480">
    <property type="entry name" value="ASTACIN"/>
</dbReference>
<dbReference type="SUPFAM" id="SSF55486">
    <property type="entry name" value="Metalloproteases ('zincins'), catalytic domain"/>
    <property type="match status" value="2"/>
</dbReference>
<dbReference type="InterPro" id="IPR024079">
    <property type="entry name" value="MetalloPept_cat_dom_sf"/>
</dbReference>
<dbReference type="PANTHER" id="PTHR10127">
    <property type="entry name" value="DISCOIDIN, CUB, EGF, LAMININ , AND ZINC METALLOPROTEASE DOMAIN CONTAINING"/>
    <property type="match status" value="1"/>
</dbReference>
<keyword evidence="1 2" id="KW-0645">Protease</keyword>
<keyword evidence="1 2" id="KW-0862">Zinc</keyword>
<accession>A0A3Q3MVP0</accession>